<feature type="domain" description="Replication factor A C-terminal" evidence="6">
    <location>
        <begin position="131"/>
        <end position="253"/>
    </location>
</feature>
<keyword evidence="4" id="KW-0862">Zinc</keyword>
<dbReference type="InterPro" id="IPR047192">
    <property type="entry name" value="Euk_RPA1_DBD_C"/>
</dbReference>
<dbReference type="CDD" id="cd04481">
    <property type="entry name" value="RPA1_DBD_B_like"/>
    <property type="match status" value="1"/>
</dbReference>
<name>A0AAV0D9K5_9ASTE</name>
<comment type="caution">
    <text evidence="7">The sequence shown here is derived from an EMBL/GenBank/DDBJ whole genome shotgun (WGS) entry which is preliminary data.</text>
</comment>
<evidence type="ECO:0000256" key="5">
    <source>
        <dbReference type="ARBA" id="ARBA00023125"/>
    </source>
</evidence>
<evidence type="ECO:0000259" key="6">
    <source>
        <dbReference type="Pfam" id="PF08646"/>
    </source>
</evidence>
<keyword evidence="5" id="KW-0238">DNA-binding</keyword>
<comment type="similarity">
    <text evidence="1">Belongs to the replication factor A protein 1 family.</text>
</comment>
<organism evidence="7 8">
    <name type="scientific">Cuscuta epithymum</name>
    <dbReference type="NCBI Taxonomy" id="186058"/>
    <lineage>
        <taxon>Eukaryota</taxon>
        <taxon>Viridiplantae</taxon>
        <taxon>Streptophyta</taxon>
        <taxon>Embryophyta</taxon>
        <taxon>Tracheophyta</taxon>
        <taxon>Spermatophyta</taxon>
        <taxon>Magnoliopsida</taxon>
        <taxon>eudicotyledons</taxon>
        <taxon>Gunneridae</taxon>
        <taxon>Pentapetalae</taxon>
        <taxon>asterids</taxon>
        <taxon>lamiids</taxon>
        <taxon>Solanales</taxon>
        <taxon>Convolvulaceae</taxon>
        <taxon>Cuscuteae</taxon>
        <taxon>Cuscuta</taxon>
        <taxon>Cuscuta subgen. Cuscuta</taxon>
    </lineage>
</organism>
<dbReference type="CDD" id="cd04476">
    <property type="entry name" value="RPA1_DBD_C"/>
    <property type="match status" value="1"/>
</dbReference>
<evidence type="ECO:0000256" key="4">
    <source>
        <dbReference type="ARBA" id="ARBA00022833"/>
    </source>
</evidence>
<evidence type="ECO:0000256" key="2">
    <source>
        <dbReference type="ARBA" id="ARBA00022723"/>
    </source>
</evidence>
<dbReference type="SUPFAM" id="SSF50249">
    <property type="entry name" value="Nucleic acid-binding proteins"/>
    <property type="match status" value="1"/>
</dbReference>
<dbReference type="AlphaFoldDB" id="A0AAV0D9K5"/>
<protein>
    <recommendedName>
        <fullName evidence="6">Replication factor A C-terminal domain-containing protein</fullName>
    </recommendedName>
</protein>
<keyword evidence="2" id="KW-0479">Metal-binding</keyword>
<accession>A0AAV0D9K5</accession>
<dbReference type="InterPro" id="IPR012340">
    <property type="entry name" value="NA-bd_OB-fold"/>
</dbReference>
<proteinExistence type="inferred from homology"/>
<keyword evidence="8" id="KW-1185">Reference proteome</keyword>
<dbReference type="PANTHER" id="PTHR47165">
    <property type="entry name" value="OS03G0429900 PROTEIN"/>
    <property type="match status" value="1"/>
</dbReference>
<evidence type="ECO:0000256" key="1">
    <source>
        <dbReference type="ARBA" id="ARBA00005690"/>
    </source>
</evidence>
<dbReference type="GO" id="GO:0003677">
    <property type="term" value="F:DNA binding"/>
    <property type="evidence" value="ECO:0007669"/>
    <property type="project" value="UniProtKB-KW"/>
</dbReference>
<dbReference type="InterPro" id="IPR013955">
    <property type="entry name" value="Rep_factor-A_C"/>
</dbReference>
<reference evidence="7" key="1">
    <citation type="submission" date="2022-07" db="EMBL/GenBank/DDBJ databases">
        <authorList>
            <person name="Macas J."/>
            <person name="Novak P."/>
            <person name="Neumann P."/>
        </authorList>
    </citation>
    <scope>NUCLEOTIDE SEQUENCE</scope>
</reference>
<evidence type="ECO:0000313" key="7">
    <source>
        <dbReference type="EMBL" id="CAH9096035.1"/>
    </source>
</evidence>
<sequence>MGTYRNSRGNVIGCTLWGPMVEMLLAYKLTTAEPIVMLLQCCRARKYQGQVTVSNMFNTTKVILNGPEKVFTEFKTRMANRCGEGLSFTISSDTSNDCDISSGQTQLLTIDQLNKLEEEGRHWVYGEIAGIDSHKEWSYVSCISCNRKVTPNGDSFVCLSCNSSDAVLRYRVSIRVVDGTSHASFLLWDREVSCLIGRSATSLKEQVAKRNFGPHYFPAEINALMDIKALFRVQFKKEGSNYRGNQNFSVLRMNTDPRVLSLYVSECNIEEEDEFDLLKREFCSSEQVGSSEAVISSSPMLSKDKGIALEVNGEKVKRDLFGEFSATMPLKKNKGIKIEEPKP</sequence>
<keyword evidence="3" id="KW-0863">Zinc-finger</keyword>
<dbReference type="GO" id="GO:0008270">
    <property type="term" value="F:zinc ion binding"/>
    <property type="evidence" value="ECO:0007669"/>
    <property type="project" value="UniProtKB-KW"/>
</dbReference>
<dbReference type="EMBL" id="CAMAPF010000085">
    <property type="protein sequence ID" value="CAH9096035.1"/>
    <property type="molecule type" value="Genomic_DNA"/>
</dbReference>
<dbReference type="Gene3D" id="2.40.50.140">
    <property type="entry name" value="Nucleic acid-binding proteins"/>
    <property type="match status" value="2"/>
</dbReference>
<dbReference type="Pfam" id="PF08646">
    <property type="entry name" value="Rep_fac-A_C"/>
    <property type="match status" value="1"/>
</dbReference>
<gene>
    <name evidence="7" type="ORF">CEPIT_LOCUS13615</name>
</gene>
<evidence type="ECO:0000256" key="3">
    <source>
        <dbReference type="ARBA" id="ARBA00022771"/>
    </source>
</evidence>
<evidence type="ECO:0000313" key="8">
    <source>
        <dbReference type="Proteomes" id="UP001152523"/>
    </source>
</evidence>
<dbReference type="Proteomes" id="UP001152523">
    <property type="component" value="Unassembled WGS sequence"/>
</dbReference>
<dbReference type="PANTHER" id="PTHR47165:SF4">
    <property type="entry name" value="OS03G0429900 PROTEIN"/>
    <property type="match status" value="1"/>
</dbReference>